<gene>
    <name evidence="10" type="primary">purP</name>
    <name evidence="12" type="ORF">ENG09_00320</name>
</gene>
<keyword evidence="9" id="KW-0464">Manganese</keyword>
<dbReference type="AlphaFoldDB" id="A0A7C0X1Q5"/>
<evidence type="ECO:0000256" key="1">
    <source>
        <dbReference type="ARBA" id="ARBA00001936"/>
    </source>
</evidence>
<evidence type="ECO:0000256" key="2">
    <source>
        <dbReference type="ARBA" id="ARBA00001946"/>
    </source>
</evidence>
<evidence type="ECO:0000256" key="3">
    <source>
        <dbReference type="ARBA" id="ARBA00022598"/>
    </source>
</evidence>
<accession>A0A7C0X1Q5</accession>
<dbReference type="SUPFAM" id="SSF52440">
    <property type="entry name" value="PreATP-grasp domain"/>
    <property type="match status" value="1"/>
</dbReference>
<comment type="cofactor">
    <cofactor evidence="2">
        <name>Mg(2+)</name>
        <dbReference type="ChEBI" id="CHEBI:18420"/>
    </cofactor>
</comment>
<keyword evidence="7 10" id="KW-0067">ATP-binding</keyword>
<comment type="caution">
    <text evidence="12">The sequence shown here is derived from an EMBL/GenBank/DDBJ whole genome shotgun (WGS) entry which is preliminary data.</text>
</comment>
<evidence type="ECO:0000256" key="6">
    <source>
        <dbReference type="ARBA" id="ARBA00022755"/>
    </source>
</evidence>
<reference evidence="12" key="1">
    <citation type="journal article" date="2020" name="mSystems">
        <title>Genome- and Community-Level Interaction Insights into Carbon Utilization and Element Cycling Functions of Hydrothermarchaeota in Hydrothermal Sediment.</title>
        <authorList>
            <person name="Zhou Z."/>
            <person name="Liu Y."/>
            <person name="Xu W."/>
            <person name="Pan J."/>
            <person name="Luo Z.H."/>
            <person name="Li M."/>
        </authorList>
    </citation>
    <scope>NUCLEOTIDE SEQUENCE [LARGE SCALE GENOMIC DNA]</scope>
    <source>
        <strain evidence="12">HyVt-185</strain>
    </source>
</reference>
<dbReference type="Proteomes" id="UP000885863">
    <property type="component" value="Unassembled WGS sequence"/>
</dbReference>
<comment type="pathway">
    <text evidence="10">Purine metabolism; IMP biosynthesis via de novo pathway; 5-formamido-1-(5-phospho-D-ribosyl)imidazole-4-carboxamide from 5-amino-1-(5-phospho-D-ribosyl)imidazole-4-carboxamide (formate route): step 1/1.</text>
</comment>
<organism evidence="12">
    <name type="scientific">Candidatus Syntropharchaeum butanivorans</name>
    <dbReference type="NCBI Taxonomy" id="1839936"/>
    <lineage>
        <taxon>Archaea</taxon>
        <taxon>Methanobacteriati</taxon>
        <taxon>Methanobacteriota</taxon>
        <taxon>Stenosarchaea group</taxon>
        <taxon>Methanomicrobia</taxon>
        <taxon>Methanosarcinales</taxon>
        <taxon>ANME-2 cluster</taxon>
        <taxon>Candidatus Syntropharchaeum</taxon>
    </lineage>
</organism>
<comment type="cofactor">
    <cofactor evidence="1">
        <name>Mn(2+)</name>
        <dbReference type="ChEBI" id="CHEBI:29035"/>
    </cofactor>
</comment>
<dbReference type="PANTHER" id="PTHR38147">
    <property type="entry name" value="5-FORMAMINOIMIDAZOLE-4-CARBOXAMIDE-1-(BETA)-D-RIBOFURANOSYL 5'-MONOPHOSPHATE SYNTHETASE-RELATED"/>
    <property type="match status" value="1"/>
</dbReference>
<dbReference type="PROSITE" id="PS50975">
    <property type="entry name" value="ATP_GRASP"/>
    <property type="match status" value="1"/>
</dbReference>
<comment type="similarity">
    <text evidence="10">Belongs to the phosphohexose mutase family.</text>
</comment>
<feature type="binding site" evidence="10">
    <location>
        <position position="247"/>
    </location>
    <ligand>
        <name>5-amino-1-(5-phospho-beta-D-ribosyl)imidazole-4-carboxamide</name>
        <dbReference type="ChEBI" id="CHEBI:58475"/>
    </ligand>
</feature>
<dbReference type="GO" id="GO:0000287">
    <property type="term" value="F:magnesium ion binding"/>
    <property type="evidence" value="ECO:0007669"/>
    <property type="project" value="InterPro"/>
</dbReference>
<comment type="function">
    <text evidence="10">Catalyzes the ATP- and formate-dependent formylation of 5-aminoimidazole-4-carboxamide-1-beta-d-ribofuranosyl 5'-monophosphate (AICAR) to 5-formaminoimidazole-4-carboxamide-1-beta-d-ribofuranosyl 5'-monophosphate (FAICAR) in the absence of folates.</text>
</comment>
<dbReference type="GO" id="GO:0005524">
    <property type="term" value="F:ATP binding"/>
    <property type="evidence" value="ECO:0007669"/>
    <property type="project" value="UniProtKB-UniRule"/>
</dbReference>
<feature type="binding site" evidence="10">
    <location>
        <position position="87"/>
    </location>
    <ligand>
        <name>5-amino-1-(5-phospho-beta-D-ribosyl)imidazole-4-carboxamide</name>
        <dbReference type="ChEBI" id="CHEBI:58475"/>
    </ligand>
</feature>
<dbReference type="InterPro" id="IPR010672">
    <property type="entry name" value="IMP_biosynth_PurP_N"/>
</dbReference>
<keyword evidence="5 10" id="KW-0547">Nucleotide-binding</keyword>
<keyword evidence="6 10" id="KW-0658">Purine biosynthesis</keyword>
<evidence type="ECO:0000256" key="9">
    <source>
        <dbReference type="ARBA" id="ARBA00023211"/>
    </source>
</evidence>
<protein>
    <recommendedName>
        <fullName evidence="10">5-formaminoimidazole-4-carboxamide-1-(beta)-D-ribofuranosyl 5'-monophosphate synthetase</fullName>
        <ecNumber evidence="10">6.3.4.23</ecNumber>
    </recommendedName>
    <alternativeName>
        <fullName evidence="10">5-aminoimidazole-4-carboxamide-1-beta-D-ribofuranosyl 5'-monophosphate--formate ligase</fullName>
    </alternativeName>
</protein>
<dbReference type="Pfam" id="PF06849">
    <property type="entry name" value="DUF1246"/>
    <property type="match status" value="1"/>
</dbReference>
<dbReference type="Gene3D" id="3.30.470.20">
    <property type="entry name" value="ATP-grasp fold, B domain"/>
    <property type="match status" value="1"/>
</dbReference>
<feature type="binding site" evidence="10">
    <location>
        <position position="20"/>
    </location>
    <ligand>
        <name>5-amino-1-(5-phospho-beta-D-ribosyl)imidazole-4-carboxamide</name>
        <dbReference type="ChEBI" id="CHEBI:58475"/>
    </ligand>
</feature>
<dbReference type="GO" id="GO:0016879">
    <property type="term" value="F:ligase activity, forming carbon-nitrogen bonds"/>
    <property type="evidence" value="ECO:0007669"/>
    <property type="project" value="UniProtKB-UniRule"/>
</dbReference>
<dbReference type="EC" id="6.3.4.23" evidence="10"/>
<evidence type="ECO:0000259" key="11">
    <source>
        <dbReference type="PROSITE" id="PS50975"/>
    </source>
</evidence>
<name>A0A7C0X1Q5_9EURY</name>
<dbReference type="InterPro" id="IPR023656">
    <property type="entry name" value="IMP_biosynth_PurP"/>
</dbReference>
<evidence type="ECO:0000256" key="7">
    <source>
        <dbReference type="ARBA" id="ARBA00022840"/>
    </source>
</evidence>
<dbReference type="UniPathway" id="UPA00074">
    <property type="reaction ID" value="UER00134"/>
</dbReference>
<keyword evidence="3 10" id="KW-0436">Ligase</keyword>
<dbReference type="InterPro" id="IPR009720">
    <property type="entry name" value="IMP_biosynth_PurP_C"/>
</dbReference>
<dbReference type="InterPro" id="IPR013815">
    <property type="entry name" value="ATP_grasp_subdomain_1"/>
</dbReference>
<dbReference type="Pfam" id="PF06973">
    <property type="entry name" value="DUF1297"/>
    <property type="match status" value="1"/>
</dbReference>
<sequence>MIENILEGYDEPTITTVCSHSSLQIFDGARKEGFRTLGIALKKPPKFYDAFPRAKPDDFMIVESYQEISARTNELIERDAIVIPHGSFVEYMGAERFKELEVPTFGNRKVLEWESDRRRERRWLEGAGLRMPAELSLDEVDRPVIVKYHGAKGGSSFFIARDREEIEKQVDMEQEFTIQEFILGTRYYIHYFYSPIREDGYRLSKGTLEVLGIDRRVESNIDEIYRLGSVNELSKEGIKPSFVVTGNLPLVLRESLLPKVFEMGEQVVEESLRLFGGVIGPFCLETICTDDLEFVVFEISARIVAGTNLYISGSPYADLIEEGLSTGRRIAKEIREALELGRLPEVVT</sequence>
<dbReference type="Gene3D" id="3.30.1490.20">
    <property type="entry name" value="ATP-grasp fold, A domain"/>
    <property type="match status" value="1"/>
</dbReference>
<feature type="domain" description="ATP-grasp" evidence="11">
    <location>
        <begin position="94"/>
        <end position="325"/>
    </location>
</feature>
<dbReference type="PANTHER" id="PTHR38147:SF2">
    <property type="entry name" value="5-FORMAMINOIMIDAZOLE-4-CARBOXAMIDE-1-(BETA)-D-RIBOFURANOSYL 5'-MONOPHOSPHATE SYNTHETASE"/>
    <property type="match status" value="1"/>
</dbReference>
<dbReference type="InterPro" id="IPR011761">
    <property type="entry name" value="ATP-grasp"/>
</dbReference>
<evidence type="ECO:0000256" key="5">
    <source>
        <dbReference type="ARBA" id="ARBA00022741"/>
    </source>
</evidence>
<evidence type="ECO:0000256" key="10">
    <source>
        <dbReference type="HAMAP-Rule" id="MF_01163"/>
    </source>
</evidence>
<dbReference type="InterPro" id="IPR016185">
    <property type="entry name" value="PreATP-grasp_dom_sf"/>
</dbReference>
<comment type="catalytic activity">
    <reaction evidence="10">
        <text>5-amino-1-(5-phospho-beta-D-ribosyl)imidazole-4-carboxamide + formate + ATP = 5-formamido-1-(5-phospho-D-ribosyl)imidazole-4-carboxamide + ADP + phosphate</text>
        <dbReference type="Rhea" id="RHEA:24836"/>
        <dbReference type="ChEBI" id="CHEBI:15740"/>
        <dbReference type="ChEBI" id="CHEBI:30616"/>
        <dbReference type="ChEBI" id="CHEBI:43474"/>
        <dbReference type="ChEBI" id="CHEBI:58467"/>
        <dbReference type="ChEBI" id="CHEBI:58475"/>
        <dbReference type="ChEBI" id="CHEBI:456216"/>
        <dbReference type="EC" id="6.3.4.23"/>
    </reaction>
</comment>
<dbReference type="GO" id="GO:0006189">
    <property type="term" value="P:'de novo' IMP biosynthetic process"/>
    <property type="evidence" value="ECO:0007669"/>
    <property type="project" value="UniProtKB-UniRule"/>
</dbReference>
<dbReference type="PIRSF" id="PIRSF004602">
    <property type="entry name" value="ATPgrasp_PurP"/>
    <property type="match status" value="1"/>
</dbReference>
<evidence type="ECO:0000256" key="4">
    <source>
        <dbReference type="ARBA" id="ARBA00022723"/>
    </source>
</evidence>
<proteinExistence type="inferred from homology"/>
<feature type="binding site" evidence="10">
    <location>
        <position position="218"/>
    </location>
    <ligand>
        <name>ATP</name>
        <dbReference type="ChEBI" id="CHEBI:30616"/>
    </ligand>
</feature>
<keyword evidence="4" id="KW-0479">Metal-binding</keyword>
<dbReference type="EMBL" id="DQZR01000015">
    <property type="protein sequence ID" value="HDM35684.1"/>
    <property type="molecule type" value="Genomic_DNA"/>
</dbReference>
<keyword evidence="8" id="KW-0460">Magnesium</keyword>
<dbReference type="SUPFAM" id="SSF56059">
    <property type="entry name" value="Glutathione synthetase ATP-binding domain-like"/>
    <property type="match status" value="1"/>
</dbReference>
<dbReference type="HAMAP" id="MF_01163">
    <property type="entry name" value="IMP_biosynth_PurP"/>
    <property type="match status" value="1"/>
</dbReference>
<evidence type="ECO:0000256" key="8">
    <source>
        <dbReference type="ARBA" id="ARBA00022842"/>
    </source>
</evidence>
<dbReference type="Gene3D" id="3.40.50.20">
    <property type="match status" value="1"/>
</dbReference>
<evidence type="ECO:0000313" key="12">
    <source>
        <dbReference type="EMBL" id="HDM35684.1"/>
    </source>
</evidence>